<sequence length="36" mass="3812">MSNGALFLSYPIISSVFSQKAKLTENGIACASGKMF</sequence>
<accession>A0A0A9BB68</accession>
<organism evidence="1">
    <name type="scientific">Arundo donax</name>
    <name type="common">Giant reed</name>
    <name type="synonym">Donax arundinaceus</name>
    <dbReference type="NCBI Taxonomy" id="35708"/>
    <lineage>
        <taxon>Eukaryota</taxon>
        <taxon>Viridiplantae</taxon>
        <taxon>Streptophyta</taxon>
        <taxon>Embryophyta</taxon>
        <taxon>Tracheophyta</taxon>
        <taxon>Spermatophyta</taxon>
        <taxon>Magnoliopsida</taxon>
        <taxon>Liliopsida</taxon>
        <taxon>Poales</taxon>
        <taxon>Poaceae</taxon>
        <taxon>PACMAD clade</taxon>
        <taxon>Arundinoideae</taxon>
        <taxon>Arundineae</taxon>
        <taxon>Arundo</taxon>
    </lineage>
</organism>
<dbReference type="EMBL" id="GBRH01239425">
    <property type="protein sequence ID" value="JAD58470.1"/>
    <property type="molecule type" value="Transcribed_RNA"/>
</dbReference>
<reference evidence="1" key="2">
    <citation type="journal article" date="2015" name="Data Brief">
        <title>Shoot transcriptome of the giant reed, Arundo donax.</title>
        <authorList>
            <person name="Barrero R.A."/>
            <person name="Guerrero F.D."/>
            <person name="Moolhuijzen P."/>
            <person name="Goolsby J.A."/>
            <person name="Tidwell J."/>
            <person name="Bellgard S.E."/>
            <person name="Bellgard M.I."/>
        </authorList>
    </citation>
    <scope>NUCLEOTIDE SEQUENCE</scope>
    <source>
        <tissue evidence="1">Shoot tissue taken approximately 20 cm above the soil surface</tissue>
    </source>
</reference>
<evidence type="ECO:0000313" key="1">
    <source>
        <dbReference type="EMBL" id="JAD58470.1"/>
    </source>
</evidence>
<proteinExistence type="predicted"/>
<reference evidence="1" key="1">
    <citation type="submission" date="2014-09" db="EMBL/GenBank/DDBJ databases">
        <authorList>
            <person name="Magalhaes I.L.F."/>
            <person name="Oliveira U."/>
            <person name="Santos F.R."/>
            <person name="Vidigal T.H.D.A."/>
            <person name="Brescovit A.D."/>
            <person name="Santos A.J."/>
        </authorList>
    </citation>
    <scope>NUCLEOTIDE SEQUENCE</scope>
    <source>
        <tissue evidence="1">Shoot tissue taken approximately 20 cm above the soil surface</tissue>
    </source>
</reference>
<name>A0A0A9BB68_ARUDO</name>
<protein>
    <submittedName>
        <fullName evidence="1">Uncharacterized protein</fullName>
    </submittedName>
</protein>
<dbReference type="AlphaFoldDB" id="A0A0A9BB68"/>